<dbReference type="EMBL" id="WCZY01000023">
    <property type="protein sequence ID" value="KAB6690221.1"/>
    <property type="molecule type" value="Genomic_DNA"/>
</dbReference>
<feature type="transmembrane region" description="Helical" evidence="7">
    <location>
        <begin position="285"/>
        <end position="305"/>
    </location>
</feature>
<dbReference type="PANTHER" id="PTHR40074:SF2">
    <property type="entry name" value="O-ACETYLTRANSFERASE WECH"/>
    <property type="match status" value="1"/>
</dbReference>
<organism evidence="10 13">
    <name type="scientific">Phocaeicola vulgatus</name>
    <name type="common">Bacteroides vulgatus</name>
    <dbReference type="NCBI Taxonomy" id="821"/>
    <lineage>
        <taxon>Bacteria</taxon>
        <taxon>Pseudomonadati</taxon>
        <taxon>Bacteroidota</taxon>
        <taxon>Bacteroidia</taxon>
        <taxon>Bacteroidales</taxon>
        <taxon>Bacteroidaceae</taxon>
        <taxon>Phocaeicola</taxon>
    </lineage>
</organism>
<evidence type="ECO:0000256" key="2">
    <source>
        <dbReference type="ARBA" id="ARBA00007400"/>
    </source>
</evidence>
<evidence type="ECO:0000256" key="6">
    <source>
        <dbReference type="ARBA" id="ARBA00023136"/>
    </source>
</evidence>
<dbReference type="GO" id="GO:0005886">
    <property type="term" value="C:plasma membrane"/>
    <property type="evidence" value="ECO:0007669"/>
    <property type="project" value="UniProtKB-SubCell"/>
</dbReference>
<dbReference type="InterPro" id="IPR002656">
    <property type="entry name" value="Acyl_transf_3_dom"/>
</dbReference>
<proteinExistence type="inferred from homology"/>
<gene>
    <name evidence="11" type="ORF">GAY17_16315</name>
    <name evidence="9" type="ORF">GAZ76_16835</name>
    <name evidence="10" type="ORF">GAZ92_15205</name>
</gene>
<reference evidence="12 13" key="1">
    <citation type="journal article" date="2019" name="Nat. Med.">
        <title>A library of human gut bacterial isolates paired with longitudinal multiomics data enables mechanistic microbiome research.</title>
        <authorList>
            <person name="Poyet M."/>
            <person name="Groussin M."/>
            <person name="Gibbons S.M."/>
            <person name="Avila-Pacheco J."/>
            <person name="Jiang X."/>
            <person name="Kearney S.M."/>
            <person name="Perrotta A.R."/>
            <person name="Berdy B."/>
            <person name="Zhao S."/>
            <person name="Lieberman T.D."/>
            <person name="Swanson P.K."/>
            <person name="Smith M."/>
            <person name="Roesemann S."/>
            <person name="Alexander J.E."/>
            <person name="Rich S.A."/>
            <person name="Livny J."/>
            <person name="Vlamakis H."/>
            <person name="Clish C."/>
            <person name="Bullock K."/>
            <person name="Deik A."/>
            <person name="Scott J."/>
            <person name="Pierce K.A."/>
            <person name="Xavier R.J."/>
            <person name="Alm E.J."/>
        </authorList>
    </citation>
    <scope>NUCLEOTIDE SEQUENCE [LARGE SCALE GENOMIC DNA]</scope>
    <source>
        <strain evidence="11 12">BIOML-A82</strain>
        <strain evidence="10 13">BIOML-A85</strain>
        <strain evidence="9 14">BIOML-A93</strain>
    </source>
</reference>
<evidence type="ECO:0000256" key="7">
    <source>
        <dbReference type="SAM" id="Phobius"/>
    </source>
</evidence>
<keyword evidence="4 7" id="KW-0812">Transmembrane</keyword>
<feature type="transmembrane region" description="Helical" evidence="7">
    <location>
        <begin position="317"/>
        <end position="338"/>
    </location>
</feature>
<evidence type="ECO:0000313" key="9">
    <source>
        <dbReference type="EMBL" id="KAB6657161.1"/>
    </source>
</evidence>
<evidence type="ECO:0000313" key="13">
    <source>
        <dbReference type="Proteomes" id="UP000470777"/>
    </source>
</evidence>
<evidence type="ECO:0000313" key="14">
    <source>
        <dbReference type="Proteomes" id="UP000470952"/>
    </source>
</evidence>
<keyword evidence="5 7" id="KW-1133">Transmembrane helix</keyword>
<feature type="transmembrane region" description="Helical" evidence="7">
    <location>
        <begin position="122"/>
        <end position="144"/>
    </location>
</feature>
<evidence type="ECO:0000256" key="5">
    <source>
        <dbReference type="ARBA" id="ARBA00022989"/>
    </source>
</evidence>
<protein>
    <submittedName>
        <fullName evidence="10">Acyltransferase</fullName>
    </submittedName>
</protein>
<accession>A0A6I1BF64</accession>
<feature type="transmembrane region" description="Helical" evidence="7">
    <location>
        <begin position="20"/>
        <end position="39"/>
    </location>
</feature>
<dbReference type="Proteomes" id="UP000437380">
    <property type="component" value="Unassembled WGS sequence"/>
</dbReference>
<feature type="transmembrane region" description="Helical" evidence="7">
    <location>
        <begin position="243"/>
        <end position="264"/>
    </location>
</feature>
<feature type="transmembrane region" description="Helical" evidence="7">
    <location>
        <begin position="186"/>
        <end position="204"/>
    </location>
</feature>
<evidence type="ECO:0000256" key="1">
    <source>
        <dbReference type="ARBA" id="ARBA00004651"/>
    </source>
</evidence>
<dbReference type="EMBL" id="WDAG01000023">
    <property type="protein sequence ID" value="KAB6657161.1"/>
    <property type="molecule type" value="Genomic_DNA"/>
</dbReference>
<evidence type="ECO:0000256" key="3">
    <source>
        <dbReference type="ARBA" id="ARBA00022475"/>
    </source>
</evidence>
<keyword evidence="9" id="KW-0808">Transferase</keyword>
<dbReference type="AlphaFoldDB" id="A0A6I1BF64"/>
<evidence type="ECO:0000313" key="11">
    <source>
        <dbReference type="EMBL" id="KAB6697782.1"/>
    </source>
</evidence>
<keyword evidence="10" id="KW-0012">Acyltransferase</keyword>
<comment type="similarity">
    <text evidence="2">Belongs to the acyltransferase 3 family.</text>
</comment>
<feature type="domain" description="Acyltransferase 3" evidence="8">
    <location>
        <begin position="16"/>
        <end position="334"/>
    </location>
</feature>
<evidence type="ECO:0000313" key="12">
    <source>
        <dbReference type="Proteomes" id="UP000437380"/>
    </source>
</evidence>
<dbReference type="Proteomes" id="UP000470777">
    <property type="component" value="Unassembled WGS sequence"/>
</dbReference>
<dbReference type="GO" id="GO:0016413">
    <property type="term" value="F:O-acetyltransferase activity"/>
    <property type="evidence" value="ECO:0007669"/>
    <property type="project" value="TreeGrafter"/>
</dbReference>
<evidence type="ECO:0000313" key="10">
    <source>
        <dbReference type="EMBL" id="KAB6690221.1"/>
    </source>
</evidence>
<feature type="transmembrane region" description="Helical" evidence="7">
    <location>
        <begin position="90"/>
        <end position="110"/>
    </location>
</feature>
<comment type="subcellular location">
    <subcellularLocation>
        <location evidence="1">Cell membrane</location>
        <topology evidence="1">Multi-pass membrane protein</topology>
    </subcellularLocation>
</comment>
<dbReference type="Pfam" id="PF01757">
    <property type="entry name" value="Acyl_transf_3"/>
    <property type="match status" value="1"/>
</dbReference>
<keyword evidence="3" id="KW-1003">Cell membrane</keyword>
<dbReference type="RefSeq" id="WP_130085341.1">
    <property type="nucleotide sequence ID" value="NZ_RCXY01000023.1"/>
</dbReference>
<sequence length="353" mass="40442">MLTNINTGGGATKRIEYLDAMRGFTILLVVMWHVSYFGLGFDSSDTFNLQQYVFVPLRMPLFFFVSGFLMYKAAFQWNYSNTAQFLKKKVLVQVISPLIFMVAMSLIKGSDIVSALYDPRKGGYWFTFALFEYFLIYIFCQQMIMAFKMKSMTEDVFHVIVALIIYLLTVWTFVERFNLDDDLTGALGISNLHNYVFFIIGTRCRKHQAMLEHLLNTRYFTTTMLSVFIMLLLVPSLDCLSSTIYHLLLSLSGVLCVFSVFHHYQGQFNSNSKVGKSLIFIGRRTLDIYLLHYFFIYSNLPSVLPNFASLDSPFMEIVVSFAISVTVVVGCLLVSSVLRSSPILAHFLFGQKK</sequence>
<feature type="transmembrane region" description="Helical" evidence="7">
    <location>
        <begin position="156"/>
        <end position="174"/>
    </location>
</feature>
<dbReference type="EMBL" id="WCZV01000024">
    <property type="protein sequence ID" value="KAB6697782.1"/>
    <property type="molecule type" value="Genomic_DNA"/>
</dbReference>
<evidence type="ECO:0000256" key="4">
    <source>
        <dbReference type="ARBA" id="ARBA00022692"/>
    </source>
</evidence>
<keyword evidence="6 7" id="KW-0472">Membrane</keyword>
<dbReference type="Proteomes" id="UP000470952">
    <property type="component" value="Unassembled WGS sequence"/>
</dbReference>
<evidence type="ECO:0000259" key="8">
    <source>
        <dbReference type="Pfam" id="PF01757"/>
    </source>
</evidence>
<dbReference type="PANTHER" id="PTHR40074">
    <property type="entry name" value="O-ACETYLTRANSFERASE WECH"/>
    <property type="match status" value="1"/>
</dbReference>
<comment type="caution">
    <text evidence="10">The sequence shown here is derived from an EMBL/GenBank/DDBJ whole genome shotgun (WGS) entry which is preliminary data.</text>
</comment>
<feature type="transmembrane region" description="Helical" evidence="7">
    <location>
        <begin position="51"/>
        <end position="69"/>
    </location>
</feature>
<feature type="transmembrane region" description="Helical" evidence="7">
    <location>
        <begin position="216"/>
        <end position="237"/>
    </location>
</feature>
<name>A0A6I1BF64_PHOVU</name>
<dbReference type="GO" id="GO:0009246">
    <property type="term" value="P:enterobacterial common antigen biosynthetic process"/>
    <property type="evidence" value="ECO:0007669"/>
    <property type="project" value="TreeGrafter"/>
</dbReference>